<protein>
    <submittedName>
        <fullName evidence="5">Hemerythrin</fullName>
    </submittedName>
</protein>
<organism evidence="5 6">
    <name type="scientific">Azospirillum doebereinerae</name>
    <dbReference type="NCBI Taxonomy" id="92933"/>
    <lineage>
        <taxon>Bacteria</taxon>
        <taxon>Pseudomonadati</taxon>
        <taxon>Pseudomonadota</taxon>
        <taxon>Alphaproteobacteria</taxon>
        <taxon>Rhodospirillales</taxon>
        <taxon>Azospirillaceae</taxon>
        <taxon>Azospirillum</taxon>
    </lineage>
</organism>
<dbReference type="Proteomes" id="UP000280346">
    <property type="component" value="Unassembled WGS sequence"/>
</dbReference>
<sequence length="126" mass="13901">MLALDDIALGYAVMDRDHADSLDLWQAAKAAPAGALAGPFAAFANHLREHFAREEGLMKEKGFFALHCHSDEHARVLTGIAAIEAELATGAEDRARYYLRYGFPDWFHNHLATMDRVTAAFLANAE</sequence>
<evidence type="ECO:0000259" key="4">
    <source>
        <dbReference type="Pfam" id="PF01814"/>
    </source>
</evidence>
<dbReference type="AlphaFoldDB" id="A0A3S0V8U0"/>
<dbReference type="CDD" id="cd12107">
    <property type="entry name" value="Hemerythrin"/>
    <property type="match status" value="1"/>
</dbReference>
<proteinExistence type="inferred from homology"/>
<dbReference type="PROSITE" id="PS00550">
    <property type="entry name" value="HEMERYTHRINS"/>
    <property type="match status" value="1"/>
</dbReference>
<dbReference type="InterPro" id="IPR035938">
    <property type="entry name" value="Hemerythrin-like_sf"/>
</dbReference>
<dbReference type="Pfam" id="PF01814">
    <property type="entry name" value="Hemerythrin"/>
    <property type="match status" value="1"/>
</dbReference>
<evidence type="ECO:0000256" key="1">
    <source>
        <dbReference type="ARBA" id="ARBA00010587"/>
    </source>
</evidence>
<keyword evidence="3" id="KW-0408">Iron</keyword>
<dbReference type="InterPro" id="IPR012827">
    <property type="entry name" value="Hemerythrin_metal-bd"/>
</dbReference>
<dbReference type="NCBIfam" id="TIGR02481">
    <property type="entry name" value="hemeryth_dom"/>
    <property type="match status" value="1"/>
</dbReference>
<dbReference type="EMBL" id="RZIJ01000001">
    <property type="protein sequence ID" value="RUQ75681.1"/>
    <property type="molecule type" value="Genomic_DNA"/>
</dbReference>
<dbReference type="SUPFAM" id="SSF47188">
    <property type="entry name" value="Hemerythrin-like"/>
    <property type="match status" value="1"/>
</dbReference>
<dbReference type="OrthoDB" id="5296936at2"/>
<dbReference type="RefSeq" id="WP_126993880.1">
    <property type="nucleotide sequence ID" value="NZ_JBNPXW010000001.1"/>
</dbReference>
<keyword evidence="6" id="KW-1185">Reference proteome</keyword>
<reference evidence="5 6" key="1">
    <citation type="submission" date="2018-12" db="EMBL/GenBank/DDBJ databases">
        <authorList>
            <person name="Yang Y."/>
        </authorList>
    </citation>
    <scope>NUCLEOTIDE SEQUENCE [LARGE SCALE GENOMIC DNA]</scope>
    <source>
        <strain evidence="5 6">GSF71</strain>
    </source>
</reference>
<dbReference type="GO" id="GO:0046872">
    <property type="term" value="F:metal ion binding"/>
    <property type="evidence" value="ECO:0007669"/>
    <property type="project" value="UniProtKB-KW"/>
</dbReference>
<gene>
    <name evidence="5" type="ORF">EJ913_00745</name>
</gene>
<feature type="domain" description="Hemerythrin-like" evidence="4">
    <location>
        <begin position="10"/>
        <end position="117"/>
    </location>
</feature>
<evidence type="ECO:0000313" key="5">
    <source>
        <dbReference type="EMBL" id="RUQ75681.1"/>
    </source>
</evidence>
<dbReference type="InterPro" id="IPR016131">
    <property type="entry name" value="Haemerythrin_Fe_BS"/>
</dbReference>
<evidence type="ECO:0000256" key="3">
    <source>
        <dbReference type="ARBA" id="ARBA00023004"/>
    </source>
</evidence>
<name>A0A3S0V8U0_9PROT</name>
<evidence type="ECO:0000313" key="6">
    <source>
        <dbReference type="Proteomes" id="UP000280346"/>
    </source>
</evidence>
<keyword evidence="2" id="KW-0479">Metal-binding</keyword>
<comment type="caution">
    <text evidence="5">The sequence shown here is derived from an EMBL/GenBank/DDBJ whole genome shotgun (WGS) entry which is preliminary data.</text>
</comment>
<evidence type="ECO:0000256" key="2">
    <source>
        <dbReference type="ARBA" id="ARBA00022723"/>
    </source>
</evidence>
<comment type="similarity">
    <text evidence="1">Belongs to the hemerythrin family.</text>
</comment>
<dbReference type="Gene3D" id="1.20.120.50">
    <property type="entry name" value="Hemerythrin-like"/>
    <property type="match status" value="1"/>
</dbReference>
<dbReference type="InterPro" id="IPR012312">
    <property type="entry name" value="Hemerythrin-like"/>
</dbReference>
<accession>A0A3S0V8U0</accession>